<dbReference type="GO" id="GO:0016020">
    <property type="term" value="C:membrane"/>
    <property type="evidence" value="ECO:0007669"/>
    <property type="project" value="UniProtKB-SubCell"/>
</dbReference>
<dbReference type="PANTHER" id="PTHR31645:SF20">
    <property type="entry name" value="METAL-NICOTIANAMINE TRANSPORTER YSL7"/>
    <property type="match status" value="1"/>
</dbReference>
<accession>A0AAW0L551</accession>
<sequence>MERERDGFNLDDKDDYKKSDGGHQRVMVEEAFKDTAVPSWTKQITIRAMVTSFVLSIVFIFIVMKLNLTTGVIPSLNVAAGLLGFAILRSYTALIHKCGFLKQPFTRQENTVIQTCVVASSGIAFSSGTASYMLGMSPLVAGQAEGANTPNNVKQLSLGWMIGFLFAVSFLGLFSIVPLRKMMILRYKLTYPSGTATAYLINSFHTPKGAKLAKKQVAVLFKTFCFSFVFAFFQWFFVAADGCGFSSFPTFGLQAYDKSTLMGSHVAIDRAEER</sequence>
<gene>
    <name evidence="8" type="primary">YSL7_8</name>
    <name evidence="8" type="ORF">CFP56_007465</name>
</gene>
<comment type="subcellular location">
    <subcellularLocation>
        <location evidence="1">Membrane</location>
        <topology evidence="1">Multi-pass membrane protein</topology>
    </subcellularLocation>
</comment>
<evidence type="ECO:0000313" key="9">
    <source>
        <dbReference type="Proteomes" id="UP000237347"/>
    </source>
</evidence>
<evidence type="ECO:0000256" key="4">
    <source>
        <dbReference type="ARBA" id="ARBA00022692"/>
    </source>
</evidence>
<comment type="similarity">
    <text evidence="2">Belongs to the YSL (TC 2.A.67.2) family.</text>
</comment>
<dbReference type="AlphaFoldDB" id="A0AAW0L551"/>
<keyword evidence="5 7" id="KW-1133">Transmembrane helix</keyword>
<feature type="transmembrane region" description="Helical" evidence="7">
    <location>
        <begin position="158"/>
        <end position="179"/>
    </location>
</feature>
<proteinExistence type="inferred from homology"/>
<feature type="transmembrane region" description="Helical" evidence="7">
    <location>
        <begin position="48"/>
        <end position="66"/>
    </location>
</feature>
<evidence type="ECO:0000256" key="6">
    <source>
        <dbReference type="ARBA" id="ARBA00023136"/>
    </source>
</evidence>
<evidence type="ECO:0000313" key="8">
    <source>
        <dbReference type="EMBL" id="KAK7846815.1"/>
    </source>
</evidence>
<dbReference type="PANTHER" id="PTHR31645">
    <property type="entry name" value="OLIGOPEPTIDE TRANSPORTER YGL114W-RELATED"/>
    <property type="match status" value="1"/>
</dbReference>
<evidence type="ECO:0000256" key="7">
    <source>
        <dbReference type="SAM" id="Phobius"/>
    </source>
</evidence>
<dbReference type="InterPro" id="IPR045035">
    <property type="entry name" value="YSL-like"/>
</dbReference>
<evidence type="ECO:0000256" key="1">
    <source>
        <dbReference type="ARBA" id="ARBA00004141"/>
    </source>
</evidence>
<organism evidence="8 9">
    <name type="scientific">Quercus suber</name>
    <name type="common">Cork oak</name>
    <dbReference type="NCBI Taxonomy" id="58331"/>
    <lineage>
        <taxon>Eukaryota</taxon>
        <taxon>Viridiplantae</taxon>
        <taxon>Streptophyta</taxon>
        <taxon>Embryophyta</taxon>
        <taxon>Tracheophyta</taxon>
        <taxon>Spermatophyta</taxon>
        <taxon>Magnoliopsida</taxon>
        <taxon>eudicotyledons</taxon>
        <taxon>Gunneridae</taxon>
        <taxon>Pentapetalae</taxon>
        <taxon>rosids</taxon>
        <taxon>fabids</taxon>
        <taxon>Fagales</taxon>
        <taxon>Fagaceae</taxon>
        <taxon>Quercus</taxon>
    </lineage>
</organism>
<dbReference type="Proteomes" id="UP000237347">
    <property type="component" value="Unassembled WGS sequence"/>
</dbReference>
<evidence type="ECO:0000256" key="2">
    <source>
        <dbReference type="ARBA" id="ARBA00010276"/>
    </source>
</evidence>
<dbReference type="InterPro" id="IPR004813">
    <property type="entry name" value="OPT"/>
</dbReference>
<evidence type="ECO:0000256" key="3">
    <source>
        <dbReference type="ARBA" id="ARBA00022448"/>
    </source>
</evidence>
<keyword evidence="6 7" id="KW-0472">Membrane</keyword>
<dbReference type="EMBL" id="PKMF04000150">
    <property type="protein sequence ID" value="KAK7846815.1"/>
    <property type="molecule type" value="Genomic_DNA"/>
</dbReference>
<feature type="transmembrane region" description="Helical" evidence="7">
    <location>
        <begin position="217"/>
        <end position="237"/>
    </location>
</feature>
<feature type="transmembrane region" description="Helical" evidence="7">
    <location>
        <begin position="72"/>
        <end position="91"/>
    </location>
</feature>
<dbReference type="Pfam" id="PF03169">
    <property type="entry name" value="OPT"/>
    <property type="match status" value="1"/>
</dbReference>
<evidence type="ECO:0000256" key="5">
    <source>
        <dbReference type="ARBA" id="ARBA00022989"/>
    </source>
</evidence>
<protein>
    <submittedName>
        <fullName evidence="8">Metal-nicotianamine transporter ysl7</fullName>
    </submittedName>
</protein>
<comment type="caution">
    <text evidence="8">The sequence shown here is derived from an EMBL/GenBank/DDBJ whole genome shotgun (WGS) entry which is preliminary data.</text>
</comment>
<reference evidence="8 9" key="1">
    <citation type="journal article" date="2018" name="Sci. Data">
        <title>The draft genome sequence of cork oak.</title>
        <authorList>
            <person name="Ramos A.M."/>
            <person name="Usie A."/>
            <person name="Barbosa P."/>
            <person name="Barros P.M."/>
            <person name="Capote T."/>
            <person name="Chaves I."/>
            <person name="Simoes F."/>
            <person name="Abreu I."/>
            <person name="Carrasquinho I."/>
            <person name="Faro C."/>
            <person name="Guimaraes J.B."/>
            <person name="Mendonca D."/>
            <person name="Nobrega F."/>
            <person name="Rodrigues L."/>
            <person name="Saibo N.J.M."/>
            <person name="Varela M.C."/>
            <person name="Egas C."/>
            <person name="Matos J."/>
            <person name="Miguel C.M."/>
            <person name="Oliveira M.M."/>
            <person name="Ricardo C.P."/>
            <person name="Goncalves S."/>
        </authorList>
    </citation>
    <scope>NUCLEOTIDE SEQUENCE [LARGE SCALE GENOMIC DNA]</scope>
    <source>
        <strain evidence="9">cv. HL8</strain>
    </source>
</reference>
<feature type="transmembrane region" description="Helical" evidence="7">
    <location>
        <begin position="112"/>
        <end position="134"/>
    </location>
</feature>
<keyword evidence="4 7" id="KW-0812">Transmembrane</keyword>
<keyword evidence="9" id="KW-1185">Reference proteome</keyword>
<dbReference type="GO" id="GO:0035673">
    <property type="term" value="F:oligopeptide transmembrane transporter activity"/>
    <property type="evidence" value="ECO:0007669"/>
    <property type="project" value="InterPro"/>
</dbReference>
<name>A0AAW0L551_QUESU</name>
<keyword evidence="3" id="KW-0813">Transport</keyword>